<dbReference type="InterPro" id="IPR050624">
    <property type="entry name" value="HTH-type_Tx_Regulator"/>
</dbReference>
<dbReference type="PANTHER" id="PTHR43479">
    <property type="entry name" value="ACREF/ENVCD OPERON REPRESSOR-RELATED"/>
    <property type="match status" value="1"/>
</dbReference>
<dbReference type="EMBL" id="FOMT01000001">
    <property type="protein sequence ID" value="SFD63141.1"/>
    <property type="molecule type" value="Genomic_DNA"/>
</dbReference>
<keyword evidence="1 2" id="KW-0238">DNA-binding</keyword>
<dbReference type="PROSITE" id="PS50977">
    <property type="entry name" value="HTH_TETR_2"/>
    <property type="match status" value="1"/>
</dbReference>
<dbReference type="Gene3D" id="1.10.357.10">
    <property type="entry name" value="Tetracycline Repressor, domain 2"/>
    <property type="match status" value="1"/>
</dbReference>
<gene>
    <name evidence="4" type="ORF">SAMN05216378_0739</name>
</gene>
<dbReference type="Pfam" id="PF00440">
    <property type="entry name" value="TetR_N"/>
    <property type="match status" value="1"/>
</dbReference>
<name>A0A1I1TWZ7_9BACL</name>
<feature type="DNA-binding region" description="H-T-H motif" evidence="2">
    <location>
        <begin position="32"/>
        <end position="51"/>
    </location>
</feature>
<evidence type="ECO:0000313" key="5">
    <source>
        <dbReference type="Proteomes" id="UP000198855"/>
    </source>
</evidence>
<dbReference type="RefSeq" id="WP_091181116.1">
    <property type="nucleotide sequence ID" value="NZ_FOMT01000001.1"/>
</dbReference>
<sequence length="185" mass="21567">MSKVDRRKLKSQEAIKTALLALMSKKKFDQITMQDISDKANVGRRTIYLHYLDKFDLLDQIVMEHINELRNICESASGMSFADGSLIWFDYFERNYDFFSTMLKSKEVNSYRTRFLEYVNERLMHCVNVSRGVNEGLNKEVLIHFLGTAIVGLVESWFTEELKEPVDVVAKQLGILLDRNLELDQ</sequence>
<dbReference type="SUPFAM" id="SSF46689">
    <property type="entry name" value="Homeodomain-like"/>
    <property type="match status" value="1"/>
</dbReference>
<reference evidence="5" key="1">
    <citation type="submission" date="2016-10" db="EMBL/GenBank/DDBJ databases">
        <authorList>
            <person name="Varghese N."/>
            <person name="Submissions S."/>
        </authorList>
    </citation>
    <scope>NUCLEOTIDE SEQUENCE [LARGE SCALE GENOMIC DNA]</scope>
    <source>
        <strain evidence="5">CGMCC 1.10784</strain>
    </source>
</reference>
<dbReference type="InterPro" id="IPR009057">
    <property type="entry name" value="Homeodomain-like_sf"/>
</dbReference>
<evidence type="ECO:0000259" key="3">
    <source>
        <dbReference type="PROSITE" id="PS50977"/>
    </source>
</evidence>
<dbReference type="Proteomes" id="UP000198855">
    <property type="component" value="Unassembled WGS sequence"/>
</dbReference>
<dbReference type="InterPro" id="IPR039532">
    <property type="entry name" value="TetR_C_Firmicutes"/>
</dbReference>
<dbReference type="PANTHER" id="PTHR43479:SF7">
    <property type="entry name" value="TETR-FAMILY TRANSCRIPTIONAL REGULATOR"/>
    <property type="match status" value="1"/>
</dbReference>
<dbReference type="GO" id="GO:0003677">
    <property type="term" value="F:DNA binding"/>
    <property type="evidence" value="ECO:0007669"/>
    <property type="project" value="UniProtKB-UniRule"/>
</dbReference>
<proteinExistence type="predicted"/>
<evidence type="ECO:0000256" key="1">
    <source>
        <dbReference type="ARBA" id="ARBA00023125"/>
    </source>
</evidence>
<dbReference type="Pfam" id="PF14278">
    <property type="entry name" value="TetR_C_8"/>
    <property type="match status" value="1"/>
</dbReference>
<dbReference type="InterPro" id="IPR001647">
    <property type="entry name" value="HTH_TetR"/>
</dbReference>
<organism evidence="4 5">
    <name type="scientific">Paenibacillus catalpae</name>
    <dbReference type="NCBI Taxonomy" id="1045775"/>
    <lineage>
        <taxon>Bacteria</taxon>
        <taxon>Bacillati</taxon>
        <taxon>Bacillota</taxon>
        <taxon>Bacilli</taxon>
        <taxon>Bacillales</taxon>
        <taxon>Paenibacillaceae</taxon>
        <taxon>Paenibacillus</taxon>
    </lineage>
</organism>
<keyword evidence="5" id="KW-1185">Reference proteome</keyword>
<accession>A0A1I1TWZ7</accession>
<dbReference type="AlphaFoldDB" id="A0A1I1TWZ7"/>
<dbReference type="STRING" id="1045775.SAMN05216378_0739"/>
<feature type="domain" description="HTH tetR-type" evidence="3">
    <location>
        <begin position="9"/>
        <end position="69"/>
    </location>
</feature>
<dbReference type="OrthoDB" id="9810250at2"/>
<evidence type="ECO:0000256" key="2">
    <source>
        <dbReference type="PROSITE-ProRule" id="PRU00335"/>
    </source>
</evidence>
<evidence type="ECO:0000313" key="4">
    <source>
        <dbReference type="EMBL" id="SFD63141.1"/>
    </source>
</evidence>
<protein>
    <submittedName>
        <fullName evidence="4">DNA-binding transcriptional regulator, AcrR family</fullName>
    </submittedName>
</protein>